<name>A0A0F4VLK3_9HYPH</name>
<evidence type="ECO:0000313" key="2">
    <source>
        <dbReference type="Proteomes" id="UP000033731"/>
    </source>
</evidence>
<dbReference type="AlphaFoldDB" id="A0A0F4VLK3"/>
<evidence type="ECO:0000313" key="1">
    <source>
        <dbReference type="EMBL" id="KJZ82351.1"/>
    </source>
</evidence>
<comment type="caution">
    <text evidence="1">The sequence shown here is derived from an EMBL/GenBank/DDBJ whole genome shotgun (WGS) entry which is preliminary data.</text>
</comment>
<proteinExistence type="predicted"/>
<dbReference type="EMBL" id="JMTK01000002">
    <property type="protein sequence ID" value="KJZ82351.1"/>
    <property type="molecule type" value="Genomic_DNA"/>
</dbReference>
<reference evidence="1 2" key="1">
    <citation type="journal article" date="2015" name="Phytopathology">
        <title>Genomes of Candidatus Liberibacter solanacearum haplotype A from New Zealand and the USA suggest significant genome plasticity in the species.</title>
        <authorList>
            <person name="Thompson S.M."/>
            <person name="Johnson C.P."/>
            <person name="Lu A.Y."/>
            <person name="Frampton R.A."/>
            <person name="Sullivan K.L."/>
            <person name="Fiers M.W."/>
            <person name="Crowhurst R.N."/>
            <person name="Pitman A.R."/>
            <person name="Scott I."/>
            <person name="Gudmestad N.C."/>
            <person name="Smith G.R."/>
        </authorList>
    </citation>
    <scope>NUCLEOTIDE SEQUENCE [LARGE SCALE GENOMIC DNA]</scope>
    <source>
        <strain evidence="1 2">LsoNZ1</strain>
    </source>
</reference>
<sequence>MYSIMKIIKNFFLKHMIDWFMEDGLSRSYFYKIEIIF</sequence>
<protein>
    <submittedName>
        <fullName evidence="1">Uncharacterized protein</fullName>
    </submittedName>
</protein>
<organism evidence="1 2">
    <name type="scientific">Candidatus Liberibacter solanacearum</name>
    <dbReference type="NCBI Taxonomy" id="556287"/>
    <lineage>
        <taxon>Bacteria</taxon>
        <taxon>Pseudomonadati</taxon>
        <taxon>Pseudomonadota</taxon>
        <taxon>Alphaproteobacteria</taxon>
        <taxon>Hyphomicrobiales</taxon>
        <taxon>Rhizobiaceae</taxon>
        <taxon>Liberibacter</taxon>
    </lineage>
</organism>
<keyword evidence="2" id="KW-1185">Reference proteome</keyword>
<dbReference type="Proteomes" id="UP000033731">
    <property type="component" value="Unassembled WGS sequence"/>
</dbReference>
<accession>A0A0F4VLK3</accession>
<gene>
    <name evidence="1" type="ORF">DJ66_1101</name>
</gene>